<evidence type="ECO:0000256" key="2">
    <source>
        <dbReference type="ARBA" id="ARBA00004429"/>
    </source>
</evidence>
<evidence type="ECO:0000256" key="9">
    <source>
        <dbReference type="ARBA" id="ARBA00023244"/>
    </source>
</evidence>
<evidence type="ECO:0000256" key="4">
    <source>
        <dbReference type="ARBA" id="ARBA00022475"/>
    </source>
</evidence>
<keyword evidence="9" id="KW-0627">Porphyrin biosynthesis</keyword>
<keyword evidence="6 10" id="KW-0812">Transmembrane</keyword>
<reference evidence="12 13" key="1">
    <citation type="submission" date="2014-11" db="EMBL/GenBank/DDBJ databases">
        <title>Pan-genome of Gallibacterium spp.</title>
        <authorList>
            <person name="Kudirkiene E."/>
            <person name="Bojesen A.M."/>
        </authorList>
    </citation>
    <scope>NUCLEOTIDE SEQUENCE [LARGE SCALE GENOMIC DNA]</scope>
    <source>
        <strain evidence="12 13">F151</strain>
    </source>
</reference>
<feature type="transmembrane region" description="Helical" evidence="10">
    <location>
        <begin position="39"/>
        <end position="62"/>
    </location>
</feature>
<evidence type="ECO:0000256" key="10">
    <source>
        <dbReference type="SAM" id="Phobius"/>
    </source>
</evidence>
<evidence type="ECO:0000256" key="1">
    <source>
        <dbReference type="ARBA" id="ARBA00002962"/>
    </source>
</evidence>
<comment type="function">
    <text evidence="1">Involved in a late step of protoheme IX synthesis.</text>
</comment>
<comment type="subcellular location">
    <subcellularLocation>
        <location evidence="2">Cell inner membrane</location>
        <topology evidence="2">Multi-pass membrane protein</topology>
    </subcellularLocation>
</comment>
<evidence type="ECO:0000256" key="3">
    <source>
        <dbReference type="ARBA" id="ARBA00004744"/>
    </source>
</evidence>
<evidence type="ECO:0000256" key="6">
    <source>
        <dbReference type="ARBA" id="ARBA00022692"/>
    </source>
</evidence>
<dbReference type="Pfam" id="PF07219">
    <property type="entry name" value="HemY_N"/>
    <property type="match status" value="1"/>
</dbReference>
<dbReference type="Gene3D" id="1.25.40.10">
    <property type="entry name" value="Tetratricopeptide repeat domain"/>
    <property type="match status" value="1"/>
</dbReference>
<comment type="caution">
    <text evidence="12">The sequence shown here is derived from an EMBL/GenBank/DDBJ whole genome shotgun (WGS) entry which is preliminary data.</text>
</comment>
<protein>
    <submittedName>
        <fullName evidence="12">Heme biosynthesis protein HemY</fullName>
    </submittedName>
</protein>
<evidence type="ECO:0000313" key="12">
    <source>
        <dbReference type="EMBL" id="OBW94035.1"/>
    </source>
</evidence>
<proteinExistence type="predicted"/>
<comment type="pathway">
    <text evidence="3">Porphyrin-containing compound metabolism; protoheme biosynthesis.</text>
</comment>
<dbReference type="Proteomes" id="UP000243558">
    <property type="component" value="Unassembled WGS sequence"/>
</dbReference>
<dbReference type="InterPro" id="IPR011990">
    <property type="entry name" value="TPR-like_helical_dom_sf"/>
</dbReference>
<gene>
    <name evidence="12" type="ORF">QV01_00600</name>
</gene>
<dbReference type="OrthoDB" id="7067577at2"/>
<dbReference type="GO" id="GO:0042168">
    <property type="term" value="P:heme metabolic process"/>
    <property type="evidence" value="ECO:0007669"/>
    <property type="project" value="InterPro"/>
</dbReference>
<dbReference type="PATRIC" id="fig|505345.7.peg.119"/>
<dbReference type="UniPathway" id="UPA00252"/>
<dbReference type="GO" id="GO:0005886">
    <property type="term" value="C:plasma membrane"/>
    <property type="evidence" value="ECO:0007669"/>
    <property type="project" value="UniProtKB-SubCell"/>
</dbReference>
<sequence length="422" mass="47535">MFRVLFLMLILLVGFIAGPYISGKQGYVRILTDSYSIEMSITMLVVFFVIALAVIYGVEWIITRFFRLSSGTYNWFSVRKRRKAQQQILQGFVKMDEGNYAKAEKLIGKNAKHSSEPILNFVKAAEAAQQRGDEFSANKYLIEATELAGPDNLIVELARTRILLRQNKLPTARTAVDSLLVLAPQNVEVLRLAVTIYLRSHAYSALDNLLPQIEKSGLYIGDEFNQLYHQVLDGLLDEKMNEEGVEGLLHWWPEQSRARRQNSYAIVGMIRRLIDSDDHDSAYSLVLDSVKRIENSDMLAFLNQIARLQVGNSEKVVKWLDKTSTRGDLSANIACAVARATGYLALRANQFEKARQAFSKVLAAEDKSCIDIQDYTVAAYLAEKANDMAAAQQIRQQCLKDTMKIEDKSSVATSDLLSLEKK</sequence>
<dbReference type="InterPro" id="IPR010817">
    <property type="entry name" value="HemY_N"/>
</dbReference>
<dbReference type="InterPro" id="IPR005254">
    <property type="entry name" value="Heme_biosyn_assoc_TPR_pro"/>
</dbReference>
<keyword evidence="13" id="KW-1185">Reference proteome</keyword>
<keyword evidence="4" id="KW-1003">Cell membrane</keyword>
<dbReference type="NCBIfam" id="TIGR00540">
    <property type="entry name" value="TPR_hemY_coli"/>
    <property type="match status" value="1"/>
</dbReference>
<dbReference type="AlphaFoldDB" id="A0A1A7NWT0"/>
<evidence type="ECO:0000256" key="8">
    <source>
        <dbReference type="ARBA" id="ARBA00023136"/>
    </source>
</evidence>
<feature type="domain" description="HemY N-terminal" evidence="11">
    <location>
        <begin position="26"/>
        <end position="132"/>
    </location>
</feature>
<dbReference type="EMBL" id="JTJM01000002">
    <property type="protein sequence ID" value="OBW94035.1"/>
    <property type="molecule type" value="Genomic_DNA"/>
</dbReference>
<evidence type="ECO:0000256" key="5">
    <source>
        <dbReference type="ARBA" id="ARBA00022519"/>
    </source>
</evidence>
<accession>A0A1A7NWT0</accession>
<keyword evidence="5" id="KW-0997">Cell inner membrane</keyword>
<keyword evidence="7 10" id="KW-1133">Transmembrane helix</keyword>
<keyword evidence="8 10" id="KW-0472">Membrane</keyword>
<evidence type="ECO:0000256" key="7">
    <source>
        <dbReference type="ARBA" id="ARBA00022989"/>
    </source>
</evidence>
<dbReference type="RefSeq" id="WP_065238531.1">
    <property type="nucleotide sequence ID" value="NZ_JTJM01000002.1"/>
</dbReference>
<dbReference type="GO" id="GO:0006779">
    <property type="term" value="P:porphyrin-containing compound biosynthetic process"/>
    <property type="evidence" value="ECO:0007669"/>
    <property type="project" value="UniProtKB-KW"/>
</dbReference>
<dbReference type="SUPFAM" id="SSF48452">
    <property type="entry name" value="TPR-like"/>
    <property type="match status" value="1"/>
</dbReference>
<evidence type="ECO:0000259" key="11">
    <source>
        <dbReference type="Pfam" id="PF07219"/>
    </source>
</evidence>
<evidence type="ECO:0000313" key="13">
    <source>
        <dbReference type="Proteomes" id="UP000243558"/>
    </source>
</evidence>
<organism evidence="12 13">
    <name type="scientific">Gallibacterium genomosp. 3</name>
    <dbReference type="NCBI Taxonomy" id="505345"/>
    <lineage>
        <taxon>Bacteria</taxon>
        <taxon>Pseudomonadati</taxon>
        <taxon>Pseudomonadota</taxon>
        <taxon>Gammaproteobacteria</taxon>
        <taxon>Pasteurellales</taxon>
        <taxon>Pasteurellaceae</taxon>
        <taxon>Gallibacterium</taxon>
    </lineage>
</organism>
<name>A0A1A7NWT0_9PAST</name>